<evidence type="ECO:0000313" key="1">
    <source>
        <dbReference type="EMBL" id="PLM53392.1"/>
    </source>
</evidence>
<gene>
    <name evidence="1" type="ORF">CWM85_25350</name>
</gene>
<dbReference type="Proteomes" id="UP000234661">
    <property type="component" value="Unassembled WGS sequence"/>
</dbReference>
<name>A0A2J4YS12_9ENTR</name>
<sequence length="33" mass="3581">MRKTGIQLTNPPRLYQLCGRVAPWLGGASALVL</sequence>
<feature type="non-terminal residue" evidence="1">
    <location>
        <position position="33"/>
    </location>
</feature>
<comment type="caution">
    <text evidence="1">The sequence shown here is derived from an EMBL/GenBank/DDBJ whole genome shotgun (WGS) entry which is preliminary data.</text>
</comment>
<reference evidence="1 2" key="2">
    <citation type="submission" date="2018-01" db="EMBL/GenBank/DDBJ databases">
        <title>Genomic study of Klebsiella pneumoniae.</title>
        <authorList>
            <person name="Yang Y."/>
            <person name="Bicalho R."/>
        </authorList>
    </citation>
    <scope>NUCLEOTIDE SEQUENCE [LARGE SCALE GENOMIC DNA]</scope>
    <source>
        <strain evidence="1 2">A2</strain>
    </source>
</reference>
<proteinExistence type="predicted"/>
<organism evidence="1 2">
    <name type="scientific">Klebsiella michiganensis</name>
    <dbReference type="NCBI Taxonomy" id="1134687"/>
    <lineage>
        <taxon>Bacteria</taxon>
        <taxon>Pseudomonadati</taxon>
        <taxon>Pseudomonadota</taxon>
        <taxon>Gammaproteobacteria</taxon>
        <taxon>Enterobacterales</taxon>
        <taxon>Enterobacteriaceae</taxon>
        <taxon>Klebsiella/Raoultella group</taxon>
        <taxon>Klebsiella</taxon>
    </lineage>
</organism>
<reference evidence="1 2" key="1">
    <citation type="submission" date="2017-11" db="EMBL/GenBank/DDBJ databases">
        <authorList>
            <person name="Han C.G."/>
        </authorList>
    </citation>
    <scope>NUCLEOTIDE SEQUENCE [LARGE SCALE GENOMIC DNA]</scope>
    <source>
        <strain evidence="1 2">A2</strain>
    </source>
</reference>
<accession>A0A2J4YS12</accession>
<evidence type="ECO:0000313" key="2">
    <source>
        <dbReference type="Proteomes" id="UP000234661"/>
    </source>
</evidence>
<dbReference type="EMBL" id="PIET01001009">
    <property type="protein sequence ID" value="PLM53392.1"/>
    <property type="molecule type" value="Genomic_DNA"/>
</dbReference>
<protein>
    <submittedName>
        <fullName evidence="1">Heme ABC transporter permease</fullName>
    </submittedName>
</protein>
<dbReference type="AlphaFoldDB" id="A0A2J4YS12"/>